<proteinExistence type="inferred from homology"/>
<evidence type="ECO:0000313" key="8">
    <source>
        <dbReference type="Proteomes" id="UP000258533"/>
    </source>
</evidence>
<dbReference type="Proteomes" id="UP000258533">
    <property type="component" value="Unassembled WGS sequence"/>
</dbReference>
<dbReference type="SUPFAM" id="SSF53850">
    <property type="entry name" value="Periplasmic binding protein-like II"/>
    <property type="match status" value="1"/>
</dbReference>
<protein>
    <submittedName>
        <fullName evidence="7">ABC transporter substrate-binding protein</fullName>
    </submittedName>
</protein>
<feature type="region of interest" description="Disordered" evidence="4">
    <location>
        <begin position="31"/>
        <end position="50"/>
    </location>
</feature>
<dbReference type="GeneID" id="86824043"/>
<gene>
    <name evidence="7" type="ORF">AXE73_02450</name>
</gene>
<evidence type="ECO:0000256" key="4">
    <source>
        <dbReference type="SAM" id="MobiDB-lite"/>
    </source>
</evidence>
<organism evidence="7 8">
    <name type="scientific">Gardnerella vaginalis</name>
    <dbReference type="NCBI Taxonomy" id="2702"/>
    <lineage>
        <taxon>Bacteria</taxon>
        <taxon>Bacillati</taxon>
        <taxon>Actinomycetota</taxon>
        <taxon>Actinomycetes</taxon>
        <taxon>Bifidobacteriales</taxon>
        <taxon>Bifidobacteriaceae</taxon>
        <taxon>Gardnerella</taxon>
    </lineage>
</organism>
<dbReference type="GO" id="GO:0042597">
    <property type="term" value="C:periplasmic space"/>
    <property type="evidence" value="ECO:0007669"/>
    <property type="project" value="UniProtKB-SubCell"/>
</dbReference>
<dbReference type="Gene3D" id="3.40.190.10">
    <property type="entry name" value="Periplasmic binding protein-like II"/>
    <property type="match status" value="2"/>
</dbReference>
<evidence type="ECO:0000313" key="7">
    <source>
        <dbReference type="EMBL" id="RFD77478.1"/>
    </source>
</evidence>
<dbReference type="GO" id="GO:0042918">
    <property type="term" value="P:alkanesulfonate transmembrane transport"/>
    <property type="evidence" value="ECO:0007669"/>
    <property type="project" value="TreeGrafter"/>
</dbReference>
<dbReference type="Pfam" id="PF09084">
    <property type="entry name" value="NMT1"/>
    <property type="match status" value="1"/>
</dbReference>
<dbReference type="CDD" id="cd01008">
    <property type="entry name" value="PBP2_NrtA_SsuA_CpmA_like"/>
    <property type="match status" value="1"/>
</dbReference>
<dbReference type="EMBL" id="LRTT01000001">
    <property type="protein sequence ID" value="RFD77478.1"/>
    <property type="molecule type" value="Genomic_DNA"/>
</dbReference>
<comment type="similarity">
    <text evidence="2">Belongs to the bacterial solute-binding protein SsuA/TauA family.</text>
</comment>
<evidence type="ECO:0000256" key="3">
    <source>
        <dbReference type="ARBA" id="ARBA00022729"/>
    </source>
</evidence>
<feature type="chain" id="PRO_5039208863" evidence="5">
    <location>
        <begin position="28"/>
        <end position="343"/>
    </location>
</feature>
<comment type="subcellular location">
    <subcellularLocation>
        <location evidence="1">Periplasm</location>
    </subcellularLocation>
</comment>
<comment type="caution">
    <text evidence="7">The sequence shown here is derived from an EMBL/GenBank/DDBJ whole genome shotgun (WGS) entry which is preliminary data.</text>
</comment>
<dbReference type="PROSITE" id="PS51257">
    <property type="entry name" value="PROKAR_LIPOPROTEIN"/>
    <property type="match status" value="1"/>
</dbReference>
<evidence type="ECO:0000256" key="2">
    <source>
        <dbReference type="ARBA" id="ARBA00010742"/>
    </source>
</evidence>
<dbReference type="InterPro" id="IPR015168">
    <property type="entry name" value="SsuA/THI5"/>
</dbReference>
<feature type="compositionally biased region" description="Low complexity" evidence="4">
    <location>
        <begin position="31"/>
        <end position="49"/>
    </location>
</feature>
<dbReference type="RefSeq" id="WP_032839224.1">
    <property type="nucleotide sequence ID" value="NZ_LRTT01000001.1"/>
</dbReference>
<keyword evidence="3 5" id="KW-0732">Signal</keyword>
<evidence type="ECO:0000256" key="5">
    <source>
        <dbReference type="SAM" id="SignalP"/>
    </source>
</evidence>
<sequence>MAKFALSTTSKRALAAFCALCTAITLASCGSSNNKTQASSAKSSTNTTKQVKEDTGTLRVAYLTSANYLTTLSNNTKMADKIFGKAKVTFSGPYVPPEANTAVTSGNADVTTTGSGHFIHFISKGQPWVAYAINYYNGNAQGIVAAPNSGIKSLKDLYGKKIGIIAKGGSGDYIIHKAFEKAGLDPSKVQEVEMSPKNFHAAFTTGQVDALATFDQNFAAALATPGSKLLVTAKDYGNINFGIQVASAEFAKKHPQLLKKMYRALVEEGKRVKKKHSIILDMYKKFGASDETMKELAKFDIPQIRPMNAETMKMLKQQAKEYVKYGFIKEVPDFSKAVIDCSK</sequence>
<reference evidence="7 8" key="1">
    <citation type="submission" date="2016-02" db="EMBL/GenBank/DDBJ databases">
        <title>Gardnerella vaginalis Subgroups Defined by cpn60 Sequencing and Sialidase Activity in Isolates from Canada, Belgium and Kenya.</title>
        <authorList>
            <person name="Schellenberg J."/>
            <person name="Paramel Jayaprakash T."/>
            <person name="Withana Gamage N."/>
            <person name="Patterson M.H."/>
            <person name="Vaneechoutte M."/>
            <person name="Hill J.E."/>
        </authorList>
    </citation>
    <scope>NUCLEOTIDE SEQUENCE [LARGE SCALE GENOMIC DNA]</scope>
    <source>
        <strain evidence="7 8">N144</strain>
    </source>
</reference>
<evidence type="ECO:0000259" key="6">
    <source>
        <dbReference type="Pfam" id="PF09084"/>
    </source>
</evidence>
<evidence type="ECO:0000256" key="1">
    <source>
        <dbReference type="ARBA" id="ARBA00004418"/>
    </source>
</evidence>
<feature type="signal peptide" evidence="5">
    <location>
        <begin position="1"/>
        <end position="27"/>
    </location>
</feature>
<feature type="domain" description="SsuA/THI5-like" evidence="6">
    <location>
        <begin position="97"/>
        <end position="265"/>
    </location>
</feature>
<dbReference type="PANTHER" id="PTHR30024:SF47">
    <property type="entry name" value="TAURINE-BINDING PERIPLASMIC PROTEIN"/>
    <property type="match status" value="1"/>
</dbReference>
<name>A0A3E1IXP5_GARVA</name>
<dbReference type="PANTHER" id="PTHR30024">
    <property type="entry name" value="ALIPHATIC SULFONATES-BINDING PROTEIN-RELATED"/>
    <property type="match status" value="1"/>
</dbReference>
<dbReference type="AlphaFoldDB" id="A0A3E1IXP5"/>
<accession>A0A3E1IXP5</accession>